<feature type="chain" id="PRO_5046940554" evidence="1">
    <location>
        <begin position="19"/>
        <end position="194"/>
    </location>
</feature>
<proteinExistence type="predicted"/>
<feature type="signal peptide" evidence="1">
    <location>
        <begin position="1"/>
        <end position="18"/>
    </location>
</feature>
<name>A0ABT3WJS7_9PROT</name>
<keyword evidence="1" id="KW-0732">Signal</keyword>
<organism evidence="2 3">
    <name type="scientific">Bombella pluederhausensis</name>
    <dbReference type="NCBI Taxonomy" id="2967336"/>
    <lineage>
        <taxon>Bacteria</taxon>
        <taxon>Pseudomonadati</taxon>
        <taxon>Pseudomonadota</taxon>
        <taxon>Alphaproteobacteria</taxon>
        <taxon>Acetobacterales</taxon>
        <taxon>Acetobacteraceae</taxon>
        <taxon>Bombella</taxon>
    </lineage>
</organism>
<sequence>MGAGVCLALTLTLWPVAAAQSAVPEETLPMDGVEQQMQEQQRILGSARKALEMRFHVLNQSMAALSEHVDNHKLVPQEAVTRLVGIYEAMRPREAATVFNVMDPHVLIAIATAMNIRRLSGIMAHMTPDRVNLVSQYLVGVRHFHHAVLSVPVMMNGSDASLPAGQEASTESGMLEALHYESMAQHGPLLPSRQ</sequence>
<dbReference type="EMBL" id="JANIDY010000002">
    <property type="protein sequence ID" value="MCX5618074.1"/>
    <property type="molecule type" value="Genomic_DNA"/>
</dbReference>
<evidence type="ECO:0000256" key="1">
    <source>
        <dbReference type="SAM" id="SignalP"/>
    </source>
</evidence>
<keyword evidence="3" id="KW-1185">Reference proteome</keyword>
<comment type="caution">
    <text evidence="2">The sequence shown here is derived from an EMBL/GenBank/DDBJ whole genome shotgun (WGS) entry which is preliminary data.</text>
</comment>
<gene>
    <name evidence="2" type="ORF">NQF86_05285</name>
</gene>
<protein>
    <submittedName>
        <fullName evidence="2">Uncharacterized protein</fullName>
    </submittedName>
</protein>
<dbReference type="Proteomes" id="UP001165576">
    <property type="component" value="Unassembled WGS sequence"/>
</dbReference>
<evidence type="ECO:0000313" key="2">
    <source>
        <dbReference type="EMBL" id="MCX5618074.1"/>
    </source>
</evidence>
<accession>A0ABT3WJS7</accession>
<reference evidence="2" key="1">
    <citation type="submission" date="2022-07" db="EMBL/GenBank/DDBJ databases">
        <title>Bombella genomes.</title>
        <authorList>
            <person name="Harer L."/>
            <person name="Styblova S."/>
            <person name="Ehrmann M."/>
        </authorList>
    </citation>
    <scope>NUCLEOTIDE SEQUENCE</scope>
    <source>
        <strain evidence="2">TMW 2.2543</strain>
    </source>
</reference>
<dbReference type="RefSeq" id="WP_266116590.1">
    <property type="nucleotide sequence ID" value="NZ_JANIDY010000002.1"/>
</dbReference>
<evidence type="ECO:0000313" key="3">
    <source>
        <dbReference type="Proteomes" id="UP001165576"/>
    </source>
</evidence>